<dbReference type="Gene3D" id="3.30.420.10">
    <property type="entry name" value="Ribonuclease H-like superfamily/Ribonuclease H"/>
    <property type="match status" value="1"/>
</dbReference>
<sequence>MPWCLQWVQYWTAVSQGYLMTQQACSMVAAIMLLFLPVLPAGKTRRCLQLNKGPVKICLALAVISANNGVDAVHNGGTMEASDGVPLPTDLELWMAGQQTLREQLEESVSRWIWEQPLQHNSGIAPEPNFEVEPPHAIAEPVQPAMEDTTLHVTIWLGAAYYEAETIDMELPVPLTLGYMKQALLGACAVVPDTFDDLCPTVPQLGRYYGSFIAQPSWLRDTDRTALVMDTRAVGGTAYVFYLEGRINVAGIMQQLPEYMAHEIDIYLFGARDPLSRGQSSLPVRGGVVKIVLAGSPCHWEDNIEQRLLHPGRWNPHVEPPTHNDGLHTVFQTEQDQVIEEIIEDGMEPLEVAAENALELEHGDVICYLPENRIPRLAYGGRMIYEQTAVLLAQAHDAANACIIFVDLRQLTFFPQWCMVTTASFDPRAYVSDLQLPDGDTWVLTVEGGEPLEGGLIRVRHRETLTFWLQPQTSSSEEDDEQEDDSEGPDEGPDSDGSDTDSILRSSSGSEVALNPGEPPRGPPPPRPINRSRSPRRGATHGADGAGTTIALMEHIDPPSYDLTRNFVAFPHKPEDVLRLLEKWPGHWSDVQLDLNIFQDVTKAAIGDMIPWRQLWNSSTDGQGPDLHIYTDGSWMEKLQVGGFAVALFICLGQSTAMLGALGSRTQGNDNSPWSFEAPPALMNEQAGIATALLWLLQGCQFASFQVIYLHFDCFSAGWPTDGQWSLVNAFSTQMRALEQLLCRLARQPLRFRHAKAHAGDPLNEMVDVLAKKVAQGEVTLQSPPWEVCNLLHCADLSWMPTMTDPALHKICCGYGLHWDDFSRFTPSQLTPKQLIPTIGGTACAGLDFEIKILSLNAQSLRGKWRYYEDQLDMGQYHLACFQETKGKEGSCSSKNYLRLSTESDSHWGVAVWFSKQRGLFTSNGSPYRVAEEDVRILHKAPRLLILSVSALGRQFVIVSGHCPHSTKPAEAKAFFQTLQQCLQQNKEAAMVIMGIDLNGRLPTGSEGITGDLKHGEPDSNGWSLLALARNMNLWFPATRVVEEFDTANPNENHSPVSVDLTCHLEDSGGRPIIHRPKYNVDKMLTVEGRRMLAEQLQAYVAPSWNMHPDDHCQHIQDFLHSIMKEHFAKDESAPRATYIPDHVWQWRQAKHRLKQKARHRKDLWHAILSRAFHQWKERSDYGVERLLQKQAMLYDVVAGSIRWITAQIKAAIRGAKTGYLRQLVYQADDKPTDILHKAKAAGIGGRQARPVSRPLPSLKDQAGNQAASQADRDQIWLRHFGKQEMGEIISTTQLLAEATGLCKDEELDWAIQDLPSLQDLEEELRRAPRNKALGLDAIPGELLAASPAAMGRVLYPLVLKSATMLCQPIQWRGGILQESWKRAGDASCPTNYRSLFISSQVGKCYHKLLRRKAAPCVEQALHEFHLGAKRHAPVLYPALYVQTFLRMARRRNHSTAVMFLDVQSAYYRVIRELSVGRVDCDETVMHVFKYFDLAPDDAHEFLAVIKEGGMMKDAGLAGPLRHMAKDLLHKSWFITRHGTSAQVCRTSAGSRPGESWADVIFSFVLSKILLQIMELATAEELLTELCVDMEVGPFCASGQGEPIPAKDCTWADDCAVPLSDPQPARLLRKASRMASIILDYCMRHGMLPNLKPKKTAFILAVRGPGAQKARRQCFPRGEKTIRLQDLQLEVTVASQYVHLGGLIDVEMKMQTEARRRLSMAKAAFDAGKAMLYTNETIPLKDRAALFNTSITSTLFNLSLWTKQTAAWCILDGGFSRLLRGLLSKTYKGDMIYKVATPAAHILTGIPPLECLLTKSRLSLLCSMAHQAPQALWAALQEEHTWLSEVLDDLEWLAGDGYKWPPRRAASWPEWRRLLTAGQTMGAGETQRWICRQCDASLKTKAALGAHFFKRHKRAARYRAVVSGSYCRACGRECWTRNRLAIHLRARPSCVASLRQLGVRVDQLTPGLGSRGWRQQADEDYTLAVSAQVAEPEPAANGSFWDRHMEQAYAEICEVLLVYDLPEDPGLQVDKLQAVFGRFPLFQQEMDEIAMHIGIEMRELRAAGVADYWTESCFLSLCDVLDDFGRHPWKSDSGHQLGPEPAMYTLRQFQATVAQIQWSEMLPTPTDVDETPEVSLILDDNWEVALMSDSRLADVATVESSYWLLLPKSLQEAWDAALTGAAVQLRAPAIFWQSPLAVVSQYRHHHNEVEQIIDVHVPHHIEETVHVPKVVQQERIVHQTVEQIVEIPVPVVQEQVTSATLATALERSCSWFVF</sequence>
<feature type="compositionally biased region" description="Acidic residues" evidence="1">
    <location>
        <begin position="476"/>
        <end position="499"/>
    </location>
</feature>
<organism evidence="2 3">
    <name type="scientific">Symbiodinium microadriaticum</name>
    <name type="common">Dinoflagellate</name>
    <name type="synonym">Zooxanthella microadriatica</name>
    <dbReference type="NCBI Taxonomy" id="2951"/>
    <lineage>
        <taxon>Eukaryota</taxon>
        <taxon>Sar</taxon>
        <taxon>Alveolata</taxon>
        <taxon>Dinophyceae</taxon>
        <taxon>Suessiales</taxon>
        <taxon>Symbiodiniaceae</taxon>
        <taxon>Symbiodinium</taxon>
    </lineage>
</organism>
<feature type="region of interest" description="Disordered" evidence="1">
    <location>
        <begin position="468"/>
        <end position="545"/>
    </location>
</feature>
<dbReference type="EMBL" id="LSRX01000933">
    <property type="protein sequence ID" value="OLP86151.1"/>
    <property type="molecule type" value="Genomic_DNA"/>
</dbReference>
<dbReference type="GO" id="GO:0003676">
    <property type="term" value="F:nucleic acid binding"/>
    <property type="evidence" value="ECO:0007669"/>
    <property type="project" value="InterPro"/>
</dbReference>
<keyword evidence="3" id="KW-1185">Reference proteome</keyword>
<dbReference type="SUPFAM" id="SSF56219">
    <property type="entry name" value="DNase I-like"/>
    <property type="match status" value="1"/>
</dbReference>
<proteinExistence type="predicted"/>
<evidence type="ECO:0000256" key="1">
    <source>
        <dbReference type="SAM" id="MobiDB-lite"/>
    </source>
</evidence>
<dbReference type="InterPro" id="IPR036397">
    <property type="entry name" value="RNaseH_sf"/>
</dbReference>
<evidence type="ECO:0000313" key="3">
    <source>
        <dbReference type="Proteomes" id="UP000186817"/>
    </source>
</evidence>
<dbReference type="SUPFAM" id="SSF53098">
    <property type="entry name" value="Ribonuclease H-like"/>
    <property type="match status" value="1"/>
</dbReference>
<reference evidence="2 3" key="1">
    <citation type="submission" date="2016-02" db="EMBL/GenBank/DDBJ databases">
        <title>Genome analysis of coral dinoflagellate symbionts highlights evolutionary adaptations to a symbiotic lifestyle.</title>
        <authorList>
            <person name="Aranda M."/>
            <person name="Li Y."/>
            <person name="Liew Y.J."/>
            <person name="Baumgarten S."/>
            <person name="Simakov O."/>
            <person name="Wilson M."/>
            <person name="Piel J."/>
            <person name="Ashoor H."/>
            <person name="Bougouffa S."/>
            <person name="Bajic V.B."/>
            <person name="Ryu T."/>
            <person name="Ravasi T."/>
            <person name="Bayer T."/>
            <person name="Micklem G."/>
            <person name="Kim H."/>
            <person name="Bhak J."/>
            <person name="Lajeunesse T.C."/>
            <person name="Voolstra C.R."/>
        </authorList>
    </citation>
    <scope>NUCLEOTIDE SEQUENCE [LARGE SCALE GENOMIC DNA]</scope>
    <source>
        <strain evidence="2 3">CCMP2467</strain>
    </source>
</reference>
<dbReference type="OrthoDB" id="414946at2759"/>
<dbReference type="Gene3D" id="3.60.10.10">
    <property type="entry name" value="Endonuclease/exonuclease/phosphatase"/>
    <property type="match status" value="1"/>
</dbReference>
<dbReference type="Proteomes" id="UP000186817">
    <property type="component" value="Unassembled WGS sequence"/>
</dbReference>
<protein>
    <submittedName>
        <fullName evidence="2">Uncharacterized protein</fullName>
    </submittedName>
</protein>
<feature type="compositionally biased region" description="Pro residues" evidence="1">
    <location>
        <begin position="517"/>
        <end position="528"/>
    </location>
</feature>
<gene>
    <name evidence="2" type="ORF">AK812_SmicGene32775</name>
</gene>
<accession>A0A1Q9CTB4</accession>
<dbReference type="InterPro" id="IPR036691">
    <property type="entry name" value="Endo/exonu/phosph_ase_sf"/>
</dbReference>
<evidence type="ECO:0000313" key="2">
    <source>
        <dbReference type="EMBL" id="OLP86151.1"/>
    </source>
</evidence>
<name>A0A1Q9CTB4_SYMMI</name>
<feature type="region of interest" description="Disordered" evidence="1">
    <location>
        <begin position="1246"/>
        <end position="1270"/>
    </location>
</feature>
<comment type="caution">
    <text evidence="2">The sequence shown here is derived from an EMBL/GenBank/DDBJ whole genome shotgun (WGS) entry which is preliminary data.</text>
</comment>
<dbReference type="InterPro" id="IPR012337">
    <property type="entry name" value="RNaseH-like_sf"/>
</dbReference>